<keyword evidence="5" id="KW-0136">Cellulose degradation</keyword>
<name>A0A5C8LXX8_9GAMM</name>
<evidence type="ECO:0000256" key="1">
    <source>
        <dbReference type="ARBA" id="ARBA00000966"/>
    </source>
</evidence>
<dbReference type="Gene3D" id="1.50.10.10">
    <property type="match status" value="1"/>
</dbReference>
<gene>
    <name evidence="9" type="ORF">FU839_12790</name>
</gene>
<dbReference type="PRINTS" id="PR00735">
    <property type="entry name" value="GLHYDRLASE8"/>
</dbReference>
<evidence type="ECO:0000256" key="4">
    <source>
        <dbReference type="ARBA" id="ARBA00022801"/>
    </source>
</evidence>
<keyword evidence="10" id="KW-1185">Reference proteome</keyword>
<dbReference type="Pfam" id="PF01270">
    <property type="entry name" value="Glyco_hydro_8"/>
    <property type="match status" value="1"/>
</dbReference>
<evidence type="ECO:0000256" key="2">
    <source>
        <dbReference type="ARBA" id="ARBA00009209"/>
    </source>
</evidence>
<evidence type="ECO:0000256" key="8">
    <source>
        <dbReference type="SAM" id="SignalP"/>
    </source>
</evidence>
<evidence type="ECO:0000256" key="7">
    <source>
        <dbReference type="ARBA" id="ARBA00023326"/>
    </source>
</evidence>
<dbReference type="InterPro" id="IPR012341">
    <property type="entry name" value="6hp_glycosidase-like_sf"/>
</dbReference>
<comment type="similarity">
    <text evidence="2">Belongs to the glycosyl hydrolase 8 (cellulase D) family.</text>
</comment>
<comment type="catalytic activity">
    <reaction evidence="1">
        <text>Endohydrolysis of (1-&gt;4)-beta-D-glucosidic linkages in cellulose, lichenin and cereal beta-D-glucans.</text>
        <dbReference type="EC" id="3.2.1.4"/>
    </reaction>
</comment>
<keyword evidence="6" id="KW-0326">Glycosidase</keyword>
<dbReference type="OrthoDB" id="9766708at2"/>
<keyword evidence="8" id="KW-0732">Signal</keyword>
<evidence type="ECO:0000256" key="3">
    <source>
        <dbReference type="ARBA" id="ARBA00012601"/>
    </source>
</evidence>
<accession>A0A5C8LXX8</accession>
<dbReference type="InterPro" id="IPR008928">
    <property type="entry name" value="6-hairpin_glycosidase_sf"/>
</dbReference>
<dbReference type="EC" id="3.2.1.4" evidence="3"/>
<keyword evidence="7" id="KW-0119">Carbohydrate metabolism</keyword>
<comment type="caution">
    <text evidence="9">The sequence shown here is derived from an EMBL/GenBank/DDBJ whole genome shotgun (WGS) entry which is preliminary data.</text>
</comment>
<evidence type="ECO:0000256" key="6">
    <source>
        <dbReference type="ARBA" id="ARBA00023295"/>
    </source>
</evidence>
<evidence type="ECO:0000313" key="9">
    <source>
        <dbReference type="EMBL" id="TXK79940.1"/>
    </source>
</evidence>
<evidence type="ECO:0000256" key="5">
    <source>
        <dbReference type="ARBA" id="ARBA00023001"/>
    </source>
</evidence>
<sequence length="332" mass="37959">MLLIRHLWLLLLLSLSSISCAFAQNTDWEIYKTRFVSEDGRVIDTFNKISHSEGQGWGMLFAEANNDRATFDRIWRWTRKNLSRPDVFLFSWRYDPLQKPPVKDPNNASDGDVLIAWALFKAAKRWNESNYETASVAIRADIVKHLVRDYAGYTVLLPGMSGFSEQESLDLNLSYWVIPAFIAFAIKEPEQPWSKLIVDGQRLLAGSRFGQHALPTDWIRLSENGQLSPSKDWPSRFGYDAVRIPLYFIWGSALTTELKQPFSEFWKRGEMILPWVDVLSGKTANYQASAGIQAVRALVYNDSAFLQKQPQMTDDYYSTSLLLLSKLAASPQ</sequence>
<feature type="chain" id="PRO_5022705428" description="cellulase" evidence="8">
    <location>
        <begin position="24"/>
        <end position="332"/>
    </location>
</feature>
<dbReference type="EMBL" id="VRLR01000008">
    <property type="protein sequence ID" value="TXK79940.1"/>
    <property type="molecule type" value="Genomic_DNA"/>
</dbReference>
<dbReference type="Proteomes" id="UP000321814">
    <property type="component" value="Unassembled WGS sequence"/>
</dbReference>
<dbReference type="SUPFAM" id="SSF48208">
    <property type="entry name" value="Six-hairpin glycosidases"/>
    <property type="match status" value="1"/>
</dbReference>
<keyword evidence="7" id="KW-0624">Polysaccharide degradation</keyword>
<proteinExistence type="inferred from homology"/>
<dbReference type="AlphaFoldDB" id="A0A5C8LXX8"/>
<dbReference type="PROSITE" id="PS51257">
    <property type="entry name" value="PROKAR_LIPOPROTEIN"/>
    <property type="match status" value="1"/>
</dbReference>
<feature type="signal peptide" evidence="8">
    <location>
        <begin position="1"/>
        <end position="23"/>
    </location>
</feature>
<protein>
    <recommendedName>
        <fullName evidence="3">cellulase</fullName>
        <ecNumber evidence="3">3.2.1.4</ecNumber>
    </recommendedName>
</protein>
<evidence type="ECO:0000313" key="10">
    <source>
        <dbReference type="Proteomes" id="UP000321814"/>
    </source>
</evidence>
<dbReference type="GO" id="GO:0008810">
    <property type="term" value="F:cellulase activity"/>
    <property type="evidence" value="ECO:0007669"/>
    <property type="project" value="UniProtKB-EC"/>
</dbReference>
<dbReference type="RefSeq" id="WP_147904679.1">
    <property type="nucleotide sequence ID" value="NZ_BAAAGC010000005.1"/>
</dbReference>
<dbReference type="InterPro" id="IPR002037">
    <property type="entry name" value="Glyco_hydro_8"/>
</dbReference>
<keyword evidence="4" id="KW-0378">Hydrolase</keyword>
<reference evidence="9 10" key="1">
    <citation type="submission" date="2019-08" db="EMBL/GenBank/DDBJ databases">
        <title>Draft genome analysis of Rheinheimera tangshanensis isolated from the roots of fresh rice plants (Oryza sativa).</title>
        <authorList>
            <person name="Yu Q."/>
            <person name="Qi Y."/>
            <person name="Zhang H."/>
            <person name="Pu J."/>
        </authorList>
    </citation>
    <scope>NUCLEOTIDE SEQUENCE [LARGE SCALE GENOMIC DNA]</scope>
    <source>
        <strain evidence="9 10">JA3-B52</strain>
    </source>
</reference>
<dbReference type="GO" id="GO:0030245">
    <property type="term" value="P:cellulose catabolic process"/>
    <property type="evidence" value="ECO:0007669"/>
    <property type="project" value="UniProtKB-KW"/>
</dbReference>
<organism evidence="9 10">
    <name type="scientific">Rheinheimera tangshanensis</name>
    <dbReference type="NCBI Taxonomy" id="400153"/>
    <lineage>
        <taxon>Bacteria</taxon>
        <taxon>Pseudomonadati</taxon>
        <taxon>Pseudomonadota</taxon>
        <taxon>Gammaproteobacteria</taxon>
        <taxon>Chromatiales</taxon>
        <taxon>Chromatiaceae</taxon>
        <taxon>Rheinheimera</taxon>
    </lineage>
</organism>